<dbReference type="GO" id="GO:0005886">
    <property type="term" value="C:plasma membrane"/>
    <property type="evidence" value="ECO:0007669"/>
    <property type="project" value="TreeGrafter"/>
</dbReference>
<dbReference type="PROSITE" id="PS50202">
    <property type="entry name" value="MSP"/>
    <property type="match status" value="1"/>
</dbReference>
<dbReference type="InterPro" id="IPR013783">
    <property type="entry name" value="Ig-like_fold"/>
</dbReference>
<proteinExistence type="inferred from homology"/>
<dbReference type="EnsemblPlants" id="OMERI02G26130.1">
    <property type="protein sequence ID" value="OMERI02G26130.1"/>
    <property type="gene ID" value="OMERI02G26130"/>
</dbReference>
<dbReference type="InterPro" id="IPR000535">
    <property type="entry name" value="MSP_dom"/>
</dbReference>
<dbReference type="Proteomes" id="UP000008021">
    <property type="component" value="Chromosome 2"/>
</dbReference>
<keyword evidence="2" id="KW-0812">Transmembrane</keyword>
<reference evidence="4" key="1">
    <citation type="submission" date="2015-04" db="UniProtKB">
        <authorList>
            <consortium name="EnsemblPlants"/>
        </authorList>
    </citation>
    <scope>IDENTIFICATION</scope>
</reference>
<evidence type="ECO:0000313" key="4">
    <source>
        <dbReference type="EnsemblPlants" id="OMERI02G26130.3"/>
    </source>
</evidence>
<dbReference type="PANTHER" id="PTHR10809:SF51">
    <property type="entry name" value="VESICLE-ASSOCIATED PROTEIN 1-3"/>
    <property type="match status" value="1"/>
</dbReference>
<accession>A0A0E0CPE1</accession>
<keyword evidence="5" id="KW-1185">Reference proteome</keyword>
<dbReference type="GO" id="GO:0090158">
    <property type="term" value="P:endoplasmic reticulum membrane organization"/>
    <property type="evidence" value="ECO:0007669"/>
    <property type="project" value="TreeGrafter"/>
</dbReference>
<sequence length="296" mass="32723">MSNTLLRIYPSELKIPFELKRQNSGILELTNKTDHHVAFKVKTTNPRKYSVRPTTGIVLPRGSCGITISMQPPKEIPTDYHCKDKFLIQSVVVEDGTTQKDIHSDMFSKEAGKVVEEFKLRVVYIPANPPSPVPEEEEDEIDSLGSDVDHEVQMPSTFDAASRKGYTSGSQASHDEGVSLTKAVLSKYVDENQRLQQELDLLKKKRSSSDGGFTALFVLFVFAFFVFIGSAGITRASNHQNKGERNNQVFNQKSRTWAEIARAMTGEADLWRLARAAIPAMATPMSGGGSPNSLGD</sequence>
<evidence type="ECO:0000259" key="3">
    <source>
        <dbReference type="PROSITE" id="PS50202"/>
    </source>
</evidence>
<keyword evidence="2" id="KW-1133">Transmembrane helix</keyword>
<dbReference type="GO" id="GO:0061817">
    <property type="term" value="P:endoplasmic reticulum-plasma membrane tethering"/>
    <property type="evidence" value="ECO:0007669"/>
    <property type="project" value="TreeGrafter"/>
</dbReference>
<dbReference type="Gramene" id="OMERI02G26130.1">
    <property type="protein sequence ID" value="OMERI02G26130.1"/>
    <property type="gene ID" value="OMERI02G26130"/>
</dbReference>
<reference evidence="4" key="2">
    <citation type="submission" date="2018-05" db="EMBL/GenBank/DDBJ databases">
        <title>OmerRS3 (Oryza meridionalis Reference Sequence Version 3).</title>
        <authorList>
            <person name="Zhang J."/>
            <person name="Kudrna D."/>
            <person name="Lee S."/>
            <person name="Talag J."/>
            <person name="Welchert J."/>
            <person name="Wing R.A."/>
        </authorList>
    </citation>
    <scope>NUCLEOTIDE SEQUENCE [LARGE SCALE GENOMIC DNA]</scope>
    <source>
        <strain evidence="4">OR44</strain>
    </source>
</reference>
<dbReference type="GO" id="GO:0005789">
    <property type="term" value="C:endoplasmic reticulum membrane"/>
    <property type="evidence" value="ECO:0007669"/>
    <property type="project" value="InterPro"/>
</dbReference>
<keyword evidence="2" id="KW-0472">Membrane</keyword>
<dbReference type="PANTHER" id="PTHR10809">
    <property type="entry name" value="VESICLE-ASSOCIATED MEMBRANE PROTEIN-ASSOCIATED PROTEIN"/>
    <property type="match status" value="1"/>
</dbReference>
<dbReference type="Gramene" id="OMERI02G26130.3">
    <property type="protein sequence ID" value="OMERI02G26130.3"/>
    <property type="gene ID" value="OMERI02G26130"/>
</dbReference>
<organism evidence="4">
    <name type="scientific">Oryza meridionalis</name>
    <dbReference type="NCBI Taxonomy" id="40149"/>
    <lineage>
        <taxon>Eukaryota</taxon>
        <taxon>Viridiplantae</taxon>
        <taxon>Streptophyta</taxon>
        <taxon>Embryophyta</taxon>
        <taxon>Tracheophyta</taxon>
        <taxon>Spermatophyta</taxon>
        <taxon>Magnoliopsida</taxon>
        <taxon>Liliopsida</taxon>
        <taxon>Poales</taxon>
        <taxon>Poaceae</taxon>
        <taxon>BOP clade</taxon>
        <taxon>Oryzoideae</taxon>
        <taxon>Oryzeae</taxon>
        <taxon>Oryzinae</taxon>
        <taxon>Oryza</taxon>
    </lineage>
</organism>
<feature type="domain" description="MSP" evidence="3">
    <location>
        <begin position="5"/>
        <end position="125"/>
    </location>
</feature>
<evidence type="ECO:0000256" key="1">
    <source>
        <dbReference type="ARBA" id="ARBA00008932"/>
    </source>
</evidence>
<dbReference type="Pfam" id="PF00635">
    <property type="entry name" value="Motile_Sperm"/>
    <property type="match status" value="1"/>
</dbReference>
<dbReference type="EnsemblPlants" id="OMERI02G26130.3">
    <property type="protein sequence ID" value="OMERI02G26130.3"/>
    <property type="gene ID" value="OMERI02G26130"/>
</dbReference>
<protein>
    <recommendedName>
        <fullName evidence="3">MSP domain-containing protein</fullName>
    </recommendedName>
</protein>
<feature type="transmembrane region" description="Helical" evidence="2">
    <location>
        <begin position="213"/>
        <end position="233"/>
    </location>
</feature>
<dbReference type="InterPro" id="IPR016763">
    <property type="entry name" value="VAP"/>
</dbReference>
<dbReference type="InterPro" id="IPR008962">
    <property type="entry name" value="PapD-like_sf"/>
</dbReference>
<dbReference type="AlphaFoldDB" id="A0A0E0CPE1"/>
<dbReference type="SUPFAM" id="SSF49354">
    <property type="entry name" value="PapD-like"/>
    <property type="match status" value="1"/>
</dbReference>
<evidence type="ECO:0000256" key="2">
    <source>
        <dbReference type="SAM" id="Phobius"/>
    </source>
</evidence>
<dbReference type="FunFam" id="2.60.40.10:FF:000813">
    <property type="entry name" value="Vesicle-associated protein 1-1"/>
    <property type="match status" value="1"/>
</dbReference>
<comment type="similarity">
    <text evidence="1">Belongs to the VAMP-associated protein (VAP) (TC 9.B.17) family.</text>
</comment>
<name>A0A0E0CPE1_9ORYZ</name>
<evidence type="ECO:0000313" key="5">
    <source>
        <dbReference type="Proteomes" id="UP000008021"/>
    </source>
</evidence>
<dbReference type="Gene3D" id="2.60.40.10">
    <property type="entry name" value="Immunoglobulins"/>
    <property type="match status" value="1"/>
</dbReference>
<dbReference type="STRING" id="40149.A0A0E0CPE1"/>